<keyword evidence="1" id="KW-0378">Hydrolase</keyword>
<keyword evidence="3" id="KW-1185">Reference proteome</keyword>
<dbReference type="SMART" id="SM00855">
    <property type="entry name" value="PGAM"/>
    <property type="match status" value="1"/>
</dbReference>
<dbReference type="InterPro" id="IPR013078">
    <property type="entry name" value="His_Pase_superF_clade-1"/>
</dbReference>
<comment type="caution">
    <text evidence="2">The sequence shown here is derived from an EMBL/GenBank/DDBJ whole genome shotgun (WGS) entry which is preliminary data.</text>
</comment>
<dbReference type="CDD" id="cd07067">
    <property type="entry name" value="HP_PGM_like"/>
    <property type="match status" value="1"/>
</dbReference>
<protein>
    <submittedName>
        <fullName evidence="2">Histidine phosphatase family protein</fullName>
    </submittedName>
</protein>
<dbReference type="Pfam" id="PF00300">
    <property type="entry name" value="His_Phos_1"/>
    <property type="match status" value="2"/>
</dbReference>
<dbReference type="PANTHER" id="PTHR20935:SF0">
    <property type="entry name" value="SERINE_THREONINE-PROTEIN PHOSPHATASE PGAM5, MITOCHONDRIAL"/>
    <property type="match status" value="1"/>
</dbReference>
<dbReference type="SUPFAM" id="SSF53254">
    <property type="entry name" value="Phosphoglycerate mutase-like"/>
    <property type="match status" value="1"/>
</dbReference>
<gene>
    <name evidence="2" type="ORF">FSC37_14040</name>
</gene>
<reference evidence="2 3" key="1">
    <citation type="submission" date="2019-08" db="EMBL/GenBank/DDBJ databases">
        <authorList>
            <person name="Khan S.A."/>
            <person name="Jeon C.O."/>
            <person name="Jeong S.E."/>
        </authorList>
    </citation>
    <scope>NUCLEOTIDE SEQUENCE [LARGE SCALE GENOMIC DNA]</scope>
    <source>
        <strain evidence="3">IMCC1728</strain>
    </source>
</reference>
<proteinExistence type="predicted"/>
<evidence type="ECO:0000256" key="1">
    <source>
        <dbReference type="ARBA" id="ARBA00022801"/>
    </source>
</evidence>
<dbReference type="InterPro" id="IPR029033">
    <property type="entry name" value="His_PPase_superfam"/>
</dbReference>
<evidence type="ECO:0000313" key="2">
    <source>
        <dbReference type="EMBL" id="TXC66552.1"/>
    </source>
</evidence>
<sequence length="222" mass="24270">MGQLYLVRHGQASFGTHDYDRLSELGHRQCRRLGEHFREAGIVFEAALTGTLRRQMESLAGIAQGLQMAPEAQSWPGLNEYDGDAIVAALNPPPLPALTTPEGARAHFRLLREGLLAWMEGRTQPQGMPTHAEFVAGVREALDHVRANHQGAVLLVSSGGPIATAVAEVLGAPRQAAIELNMRIRNSAVTEFVFSEKRHSLLSFNTLPHLQGPAHTDWITYS</sequence>
<dbReference type="InterPro" id="IPR051021">
    <property type="entry name" value="Mito_Ser/Thr_phosphatase"/>
</dbReference>
<dbReference type="AlphaFoldDB" id="A0A5C6U0S4"/>
<accession>A0A5C6U0S4</accession>
<dbReference type="GO" id="GO:0016787">
    <property type="term" value="F:hydrolase activity"/>
    <property type="evidence" value="ECO:0007669"/>
    <property type="project" value="UniProtKB-KW"/>
</dbReference>
<evidence type="ECO:0000313" key="3">
    <source>
        <dbReference type="Proteomes" id="UP000321832"/>
    </source>
</evidence>
<name>A0A5C6U0S4_9BURK</name>
<dbReference type="PANTHER" id="PTHR20935">
    <property type="entry name" value="PHOSPHOGLYCERATE MUTASE-RELATED"/>
    <property type="match status" value="1"/>
</dbReference>
<organism evidence="2 3">
    <name type="scientific">Piscinibacter aquaticus</name>
    <dbReference type="NCBI Taxonomy" id="392597"/>
    <lineage>
        <taxon>Bacteria</taxon>
        <taxon>Pseudomonadati</taxon>
        <taxon>Pseudomonadota</taxon>
        <taxon>Betaproteobacteria</taxon>
        <taxon>Burkholderiales</taxon>
        <taxon>Sphaerotilaceae</taxon>
        <taxon>Piscinibacter</taxon>
    </lineage>
</organism>
<dbReference type="Proteomes" id="UP000321832">
    <property type="component" value="Unassembled WGS sequence"/>
</dbReference>
<dbReference type="Gene3D" id="3.40.50.1240">
    <property type="entry name" value="Phosphoglycerate mutase-like"/>
    <property type="match status" value="1"/>
</dbReference>
<dbReference type="EMBL" id="VOPW01000001">
    <property type="protein sequence ID" value="TXC66552.1"/>
    <property type="molecule type" value="Genomic_DNA"/>
</dbReference>